<accession>A0A365XRF0</accession>
<dbReference type="AlphaFoldDB" id="A0A365XRF0"/>
<name>A0A365XRF0_9BACT</name>
<keyword evidence="4" id="KW-0378">Hydrolase</keyword>
<dbReference type="InterPro" id="IPR024981">
    <property type="entry name" value="DUF3887"/>
</dbReference>
<evidence type="ECO:0000259" key="2">
    <source>
        <dbReference type="Pfam" id="PF12146"/>
    </source>
</evidence>
<dbReference type="SUPFAM" id="SSF53474">
    <property type="entry name" value="alpha/beta-Hydrolases"/>
    <property type="match status" value="1"/>
</dbReference>
<dbReference type="InterPro" id="IPR029058">
    <property type="entry name" value="AB_hydrolase_fold"/>
</dbReference>
<comment type="caution">
    <text evidence="4">The sequence shown here is derived from an EMBL/GenBank/DDBJ whole genome shotgun (WGS) entry which is preliminary data.</text>
</comment>
<dbReference type="Pfam" id="PF13026">
    <property type="entry name" value="DUF3887"/>
    <property type="match status" value="1"/>
</dbReference>
<dbReference type="InterPro" id="IPR053145">
    <property type="entry name" value="AB_hydrolase_Est10"/>
</dbReference>
<sequence>MKKSCLLTLLLSFSLYMMAQVNYPIAAAKVQRYYNQQQADSLYAMFGPAIKAALPADQTRAMLSQLHSQLGELQQLTPSGGDATYQTWKATFSKGALTMILALNKDNLLEGFRFMPYQEKAVAEKDPDNFVLHAAGADIVGTLTMPVNNNKVPVVLLIAGSGPTDRNCNSKLGLNTNAFKMLAEALQADGIACLRYDKRGVGASVTSQLQSEVTFDMMVDDASGLLKMLKEDQRFSTIVVAGHSEGSLIGMLAAQREHADRYISIAGPGERIDLIIERQLAVQSPPLAQKAKLLFDSLRQGQTIHNTEPALQTIFHPGIQPYFISWMKYTPTEEIPKLKIPKLIIQGTEDIQVSLNDARMLQQAGAPAILKEINGMNHVLKNPTGDKSINGPSYRDPTQPLNLQLVKDIEEFVKGVIVYRQQ</sequence>
<dbReference type="Pfam" id="PF12146">
    <property type="entry name" value="Hydrolase_4"/>
    <property type="match status" value="1"/>
</dbReference>
<dbReference type="InterPro" id="IPR022742">
    <property type="entry name" value="Hydrolase_4"/>
</dbReference>
<proteinExistence type="predicted"/>
<dbReference type="Gene3D" id="3.40.50.1820">
    <property type="entry name" value="alpha/beta hydrolase"/>
    <property type="match status" value="1"/>
</dbReference>
<reference evidence="4 5" key="1">
    <citation type="submission" date="2018-05" db="EMBL/GenBank/DDBJ databases">
        <title>Chitinophaga sp. K3CV102501T nov., isolated from isolated from a monsoon evergreen broad-leaved forest soil.</title>
        <authorList>
            <person name="Lv Y."/>
        </authorList>
    </citation>
    <scope>NUCLEOTIDE SEQUENCE [LARGE SCALE GENOMIC DNA]</scope>
    <source>
        <strain evidence="4 5">GDMCC 1.1325</strain>
    </source>
</reference>
<evidence type="ECO:0000256" key="1">
    <source>
        <dbReference type="SAM" id="SignalP"/>
    </source>
</evidence>
<organism evidence="4 5">
    <name type="scientific">Chitinophaga flava</name>
    <dbReference type="NCBI Taxonomy" id="2259036"/>
    <lineage>
        <taxon>Bacteria</taxon>
        <taxon>Pseudomonadati</taxon>
        <taxon>Bacteroidota</taxon>
        <taxon>Chitinophagia</taxon>
        <taxon>Chitinophagales</taxon>
        <taxon>Chitinophagaceae</taxon>
        <taxon>Chitinophaga</taxon>
    </lineage>
</organism>
<dbReference type="PANTHER" id="PTHR43265">
    <property type="entry name" value="ESTERASE ESTD"/>
    <property type="match status" value="1"/>
</dbReference>
<feature type="signal peptide" evidence="1">
    <location>
        <begin position="1"/>
        <end position="19"/>
    </location>
</feature>
<feature type="chain" id="PRO_5016874994" evidence="1">
    <location>
        <begin position="20"/>
        <end position="422"/>
    </location>
</feature>
<gene>
    <name evidence="4" type="ORF">DF182_20470</name>
</gene>
<dbReference type="EMBL" id="QFFJ01000002">
    <property type="protein sequence ID" value="RBL88923.1"/>
    <property type="molecule type" value="Genomic_DNA"/>
</dbReference>
<dbReference type="GO" id="GO:0052689">
    <property type="term" value="F:carboxylic ester hydrolase activity"/>
    <property type="evidence" value="ECO:0007669"/>
    <property type="project" value="TreeGrafter"/>
</dbReference>
<evidence type="ECO:0000313" key="4">
    <source>
        <dbReference type="EMBL" id="RBL88923.1"/>
    </source>
</evidence>
<dbReference type="RefSeq" id="WP_113617666.1">
    <property type="nucleotide sequence ID" value="NZ_QFFJ01000002.1"/>
</dbReference>
<dbReference type="OrthoDB" id="9809549at2"/>
<protein>
    <submittedName>
        <fullName evidence="4">Alpha/beta hydrolase</fullName>
    </submittedName>
</protein>
<dbReference type="PANTHER" id="PTHR43265:SF1">
    <property type="entry name" value="ESTERASE ESTD"/>
    <property type="match status" value="1"/>
</dbReference>
<keyword evidence="1" id="KW-0732">Signal</keyword>
<evidence type="ECO:0000313" key="5">
    <source>
        <dbReference type="Proteomes" id="UP000253410"/>
    </source>
</evidence>
<keyword evidence="5" id="KW-1185">Reference proteome</keyword>
<evidence type="ECO:0000259" key="3">
    <source>
        <dbReference type="Pfam" id="PF13026"/>
    </source>
</evidence>
<feature type="domain" description="DUF3887" evidence="3">
    <location>
        <begin position="27"/>
        <end position="112"/>
    </location>
</feature>
<feature type="domain" description="Serine aminopeptidase S33" evidence="2">
    <location>
        <begin position="177"/>
        <end position="379"/>
    </location>
</feature>
<dbReference type="Proteomes" id="UP000253410">
    <property type="component" value="Unassembled WGS sequence"/>
</dbReference>
<dbReference type="Gene3D" id="3.10.450.590">
    <property type="match status" value="1"/>
</dbReference>